<dbReference type="EMBL" id="MCFG01000272">
    <property type="protein sequence ID" value="ORX76923.1"/>
    <property type="molecule type" value="Genomic_DNA"/>
</dbReference>
<protein>
    <submittedName>
        <fullName evidence="1">Uncharacterized protein</fullName>
    </submittedName>
</protein>
<name>A0A1Y1WTS0_9FUNG</name>
<proteinExistence type="predicted"/>
<keyword evidence="2" id="KW-1185">Reference proteome</keyword>
<dbReference type="AlphaFoldDB" id="A0A1Y1WTS0"/>
<evidence type="ECO:0000313" key="1">
    <source>
        <dbReference type="EMBL" id="ORX76923.1"/>
    </source>
</evidence>
<reference evidence="1 2" key="1">
    <citation type="submission" date="2016-08" db="EMBL/GenBank/DDBJ databases">
        <title>A Parts List for Fungal Cellulosomes Revealed by Comparative Genomics.</title>
        <authorList>
            <consortium name="DOE Joint Genome Institute"/>
            <person name="Haitjema C.H."/>
            <person name="Gilmore S.P."/>
            <person name="Henske J.K."/>
            <person name="Solomon K.V."/>
            <person name="De Groot R."/>
            <person name="Kuo A."/>
            <person name="Mondo S.J."/>
            <person name="Salamov A.A."/>
            <person name="Labutti K."/>
            <person name="Zhao Z."/>
            <person name="Chiniquy J."/>
            <person name="Barry K."/>
            <person name="Brewer H.M."/>
            <person name="Purvine S.O."/>
            <person name="Wright A.T."/>
            <person name="Boxma B."/>
            <person name="Van Alen T."/>
            <person name="Hackstein J.H."/>
            <person name="Baker S.E."/>
            <person name="Grigoriev I.V."/>
            <person name="O'Malley M.A."/>
        </authorList>
    </citation>
    <scope>NUCLEOTIDE SEQUENCE [LARGE SCALE GENOMIC DNA]</scope>
    <source>
        <strain evidence="1 2">S4</strain>
    </source>
</reference>
<comment type="caution">
    <text evidence="1">The sequence shown here is derived from an EMBL/GenBank/DDBJ whole genome shotgun (WGS) entry which is preliminary data.</text>
</comment>
<dbReference type="Proteomes" id="UP000193944">
    <property type="component" value="Unassembled WGS sequence"/>
</dbReference>
<gene>
    <name evidence="1" type="ORF">BCR32DRAFT_283689</name>
</gene>
<sequence>MKCANNTICNFLGYVYYSDKIAKNLISGIKLAQSGINCEIKNTKFKPELIIKNNNKIIFNTQLNKHNNFKIKTINKNFKSNNILFINKEYNENIWHNRLDLYHLTGKIPINQNTELLMTLKKNIQL</sequence>
<reference evidence="1 2" key="2">
    <citation type="submission" date="2016-08" db="EMBL/GenBank/DDBJ databases">
        <title>Pervasive Adenine N6-methylation of Active Genes in Fungi.</title>
        <authorList>
            <consortium name="DOE Joint Genome Institute"/>
            <person name="Mondo S.J."/>
            <person name="Dannebaum R.O."/>
            <person name="Kuo R.C."/>
            <person name="Labutti K."/>
            <person name="Haridas S."/>
            <person name="Kuo A."/>
            <person name="Salamov A."/>
            <person name="Ahrendt S.R."/>
            <person name="Lipzen A."/>
            <person name="Sullivan W."/>
            <person name="Andreopoulos W.B."/>
            <person name="Clum A."/>
            <person name="Lindquist E."/>
            <person name="Daum C."/>
            <person name="Ramamoorthy G.K."/>
            <person name="Gryganskyi A."/>
            <person name="Culley D."/>
            <person name="Magnuson J.K."/>
            <person name="James T.Y."/>
            <person name="O'Malley M.A."/>
            <person name="Stajich J.E."/>
            <person name="Spatafora J.W."/>
            <person name="Visel A."/>
            <person name="Grigoriev I.V."/>
        </authorList>
    </citation>
    <scope>NUCLEOTIDE SEQUENCE [LARGE SCALE GENOMIC DNA]</scope>
    <source>
        <strain evidence="1 2">S4</strain>
    </source>
</reference>
<accession>A0A1Y1WTS0</accession>
<organism evidence="1 2">
    <name type="scientific">Anaeromyces robustus</name>
    <dbReference type="NCBI Taxonomy" id="1754192"/>
    <lineage>
        <taxon>Eukaryota</taxon>
        <taxon>Fungi</taxon>
        <taxon>Fungi incertae sedis</taxon>
        <taxon>Chytridiomycota</taxon>
        <taxon>Chytridiomycota incertae sedis</taxon>
        <taxon>Neocallimastigomycetes</taxon>
        <taxon>Neocallimastigales</taxon>
        <taxon>Neocallimastigaceae</taxon>
        <taxon>Anaeromyces</taxon>
    </lineage>
</organism>
<evidence type="ECO:0000313" key="2">
    <source>
        <dbReference type="Proteomes" id="UP000193944"/>
    </source>
</evidence>